<keyword evidence="2" id="KW-1185">Reference proteome</keyword>
<dbReference type="GeneID" id="36622020"/>
<protein>
    <submittedName>
        <fullName evidence="1">Uncharacterized protein</fullName>
    </submittedName>
</protein>
<name>A0A2T4A4Y2_TRIHA</name>
<accession>A0A2T4A4Y2</accession>
<sequence length="229" mass="25766">MLLFPDRALVTVFTTTWYLIGQLRIRGCRAPPPTRSLYLSVTPAVLCAHLLHCPTLALDPRFLLFNQPGRCLLRRAPSHQTPLTISEPSLSASYRPSIHRRPWNFSALRSLSARLCLSNPYRSRLPLASFVHHALALHLDLGLDSSSKALFSAPVCRLSGAFNLQERRMELHLAVVRAAGARWSSLWRRRRLHFFSRRVRGILVWSGQGRAILGSTAASRVNECNLSVL</sequence>
<evidence type="ECO:0000313" key="1">
    <source>
        <dbReference type="EMBL" id="PTB52127.1"/>
    </source>
</evidence>
<evidence type="ECO:0000313" key="2">
    <source>
        <dbReference type="Proteomes" id="UP000241690"/>
    </source>
</evidence>
<gene>
    <name evidence="1" type="ORF">M431DRAFT_211718</name>
</gene>
<proteinExistence type="predicted"/>
<reference evidence="1 2" key="1">
    <citation type="submission" date="2016-07" db="EMBL/GenBank/DDBJ databases">
        <title>Multiple horizontal gene transfer events from other fungi enriched the ability of initially mycotrophic Trichoderma (Ascomycota) to feed on dead plant biomass.</title>
        <authorList>
            <consortium name="DOE Joint Genome Institute"/>
            <person name="Aerts A."/>
            <person name="Atanasova L."/>
            <person name="Chenthamara K."/>
            <person name="Zhang J."/>
            <person name="Grujic M."/>
            <person name="Henrissat B."/>
            <person name="Kuo A."/>
            <person name="Salamov A."/>
            <person name="Lipzen A."/>
            <person name="Labutti K."/>
            <person name="Barry K."/>
            <person name="Miao Y."/>
            <person name="Rahimi M.J."/>
            <person name="Shen Q."/>
            <person name="Grigoriev I.V."/>
            <person name="Kubicek C.P."/>
            <person name="Druzhinina I.S."/>
        </authorList>
    </citation>
    <scope>NUCLEOTIDE SEQUENCE [LARGE SCALE GENOMIC DNA]</scope>
    <source>
        <strain evidence="1 2">CBS 226.95</strain>
    </source>
</reference>
<dbReference type="EMBL" id="KZ679684">
    <property type="protein sequence ID" value="PTB52127.1"/>
    <property type="molecule type" value="Genomic_DNA"/>
</dbReference>
<dbReference type="AlphaFoldDB" id="A0A2T4A4Y2"/>
<dbReference type="Proteomes" id="UP000241690">
    <property type="component" value="Unassembled WGS sequence"/>
</dbReference>
<organism evidence="1 2">
    <name type="scientific">Trichoderma harzianum CBS 226.95</name>
    <dbReference type="NCBI Taxonomy" id="983964"/>
    <lineage>
        <taxon>Eukaryota</taxon>
        <taxon>Fungi</taxon>
        <taxon>Dikarya</taxon>
        <taxon>Ascomycota</taxon>
        <taxon>Pezizomycotina</taxon>
        <taxon>Sordariomycetes</taxon>
        <taxon>Hypocreomycetidae</taxon>
        <taxon>Hypocreales</taxon>
        <taxon>Hypocreaceae</taxon>
        <taxon>Trichoderma</taxon>
    </lineage>
</organism>
<dbReference type="RefSeq" id="XP_024771804.1">
    <property type="nucleotide sequence ID" value="XM_024913458.1"/>
</dbReference>